<name>A0ABV3TC41_9GAMM</name>
<dbReference type="EMBL" id="JBAKFM010000002">
    <property type="protein sequence ID" value="MEX0469202.1"/>
    <property type="molecule type" value="Genomic_DNA"/>
</dbReference>
<organism evidence="1 2">
    <name type="scientific">Spiribacter pallidus</name>
    <dbReference type="NCBI Taxonomy" id="1987936"/>
    <lineage>
        <taxon>Bacteria</taxon>
        <taxon>Pseudomonadati</taxon>
        <taxon>Pseudomonadota</taxon>
        <taxon>Gammaproteobacteria</taxon>
        <taxon>Chromatiales</taxon>
        <taxon>Ectothiorhodospiraceae</taxon>
        <taxon>Spiribacter</taxon>
    </lineage>
</organism>
<dbReference type="SUPFAM" id="SSF64076">
    <property type="entry name" value="MTH938-like"/>
    <property type="match status" value="1"/>
</dbReference>
<dbReference type="InterPro" id="IPR036748">
    <property type="entry name" value="MTH938-like_sf"/>
</dbReference>
<dbReference type="PANTHER" id="PTHR21192">
    <property type="entry name" value="NUCLEAR PROTEIN E3-3"/>
    <property type="match status" value="1"/>
</dbReference>
<dbReference type="Proteomes" id="UP001556709">
    <property type="component" value="Unassembled WGS sequence"/>
</dbReference>
<dbReference type="CDD" id="cd05560">
    <property type="entry name" value="Xcc1710_like"/>
    <property type="match status" value="1"/>
</dbReference>
<dbReference type="PANTHER" id="PTHR21192:SF2">
    <property type="entry name" value="NADH DEHYDROGENASE [UBIQUINONE] 1 ALPHA SUBCOMPLEX ASSEMBLY FACTOR 3"/>
    <property type="match status" value="1"/>
</dbReference>
<sequence length="128" mass="13743">MQISLDSPDGAYRILGYDNGVVRINDGAYSVSLIVAPQTLVTDWGPRAVGELSDRHMNAIRELDPEVVLLGTGSAQEFPARELMRDFLQAGVGMEVMDTASACRTYNLLMSEGRRVVAALIIDAAASG</sequence>
<dbReference type="Gene3D" id="3.40.1230.10">
    <property type="entry name" value="MTH938-like"/>
    <property type="match status" value="1"/>
</dbReference>
<keyword evidence="2" id="KW-1185">Reference proteome</keyword>
<gene>
    <name evidence="1" type="ORF">V6X73_05625</name>
</gene>
<evidence type="ECO:0000313" key="2">
    <source>
        <dbReference type="Proteomes" id="UP001556709"/>
    </source>
</evidence>
<dbReference type="InterPro" id="IPR007523">
    <property type="entry name" value="NDUFAF3/AAMDC"/>
</dbReference>
<accession>A0ABV3TC41</accession>
<dbReference type="Pfam" id="PF04430">
    <property type="entry name" value="DUF498"/>
    <property type="match status" value="1"/>
</dbReference>
<dbReference type="RefSeq" id="WP_367958565.1">
    <property type="nucleotide sequence ID" value="NZ_JBAKFK010000002.1"/>
</dbReference>
<reference evidence="1 2" key="1">
    <citation type="submission" date="2024-02" db="EMBL/GenBank/DDBJ databases">
        <title>New especies of Spiribacter isolated from saline water.</title>
        <authorList>
            <person name="Leon M.J."/>
            <person name="De La Haba R."/>
            <person name="Sanchez-Porro C."/>
            <person name="Ventosa A."/>
        </authorList>
    </citation>
    <scope>NUCLEOTIDE SEQUENCE [LARGE SCALE GENOMIC DNA]</scope>
    <source>
        <strain evidence="2">ag22IC6-390</strain>
    </source>
</reference>
<evidence type="ECO:0000313" key="1">
    <source>
        <dbReference type="EMBL" id="MEX0469202.1"/>
    </source>
</evidence>
<comment type="caution">
    <text evidence="1">The sequence shown here is derived from an EMBL/GenBank/DDBJ whole genome shotgun (WGS) entry which is preliminary data.</text>
</comment>
<protein>
    <submittedName>
        <fullName evidence="1">Mth938-like domain-containing protein</fullName>
    </submittedName>
</protein>
<proteinExistence type="predicted"/>